<dbReference type="InterPro" id="IPR048279">
    <property type="entry name" value="MdtK-like"/>
</dbReference>
<accession>A0ABU9S454</accession>
<comment type="caution">
    <text evidence="11">The sequence shown here is derived from an EMBL/GenBank/DDBJ whole genome shotgun (WGS) entry which is preliminary data.</text>
</comment>
<keyword evidence="4" id="KW-0813">Transport</keyword>
<dbReference type="InterPro" id="IPR051327">
    <property type="entry name" value="MATE_MepA_subfamily"/>
</dbReference>
<organism evidence="11 12">
    <name type="scientific">Paraburkholderia ferrariae</name>
    <dbReference type="NCBI Taxonomy" id="386056"/>
    <lineage>
        <taxon>Bacteria</taxon>
        <taxon>Pseudomonadati</taxon>
        <taxon>Pseudomonadota</taxon>
        <taxon>Betaproteobacteria</taxon>
        <taxon>Burkholderiales</taxon>
        <taxon>Burkholderiaceae</taxon>
        <taxon>Paraburkholderia</taxon>
    </lineage>
</organism>
<name>A0ABU9S454_9BURK</name>
<feature type="transmembrane region" description="Helical" evidence="10">
    <location>
        <begin position="142"/>
        <end position="163"/>
    </location>
</feature>
<feature type="transmembrane region" description="Helical" evidence="10">
    <location>
        <begin position="363"/>
        <end position="384"/>
    </location>
</feature>
<proteinExistence type="inferred from homology"/>
<dbReference type="EMBL" id="JAYMRV010000019">
    <property type="protein sequence ID" value="MEM5426621.1"/>
    <property type="molecule type" value="Genomic_DNA"/>
</dbReference>
<feature type="transmembrane region" description="Helical" evidence="10">
    <location>
        <begin position="55"/>
        <end position="83"/>
    </location>
</feature>
<evidence type="ECO:0000256" key="4">
    <source>
        <dbReference type="ARBA" id="ARBA00022448"/>
    </source>
</evidence>
<feature type="transmembrane region" description="Helical" evidence="10">
    <location>
        <begin position="391"/>
        <end position="415"/>
    </location>
</feature>
<comment type="similarity">
    <text evidence="2">Belongs to the multi antimicrobial extrusion (MATE) (TC 2.A.66.1) family. MepA subfamily.</text>
</comment>
<comment type="subcellular location">
    <subcellularLocation>
        <location evidence="1">Cell inner membrane</location>
        <topology evidence="1">Multi-pass membrane protein</topology>
    </subcellularLocation>
</comment>
<dbReference type="RefSeq" id="WP_342950220.1">
    <property type="nucleotide sequence ID" value="NZ_JAYMRV010000019.1"/>
</dbReference>
<keyword evidence="12" id="KW-1185">Reference proteome</keyword>
<keyword evidence="6 10" id="KW-0812">Transmembrane</keyword>
<evidence type="ECO:0000256" key="3">
    <source>
        <dbReference type="ARBA" id="ARBA00022106"/>
    </source>
</evidence>
<feature type="transmembrane region" description="Helical" evidence="10">
    <location>
        <begin position="103"/>
        <end position="122"/>
    </location>
</feature>
<keyword evidence="7 10" id="KW-1133">Transmembrane helix</keyword>
<sequence>MNTPAVAASRMQSMAHDRLLPLILRLALPSVIGVTVSAAYQLLNAYFVGRLGTAALAAMAFSFPFAMGITAIGQIFGAGAASLIARSLGRADDHSANDYASHALWSAMVIAGIAAIAGWLLAPSLLAWLGAGPSTLPLAVAYLHWLLLGYVAVVFNMVCGFIVRADGNTVLSMTTQVSSFAMNAALDPVMIFWLGLGIDGAGIATFLAQLCGLTLYWRHFAGRHGAIVLLWPSVGRCWCRLASIARIGIPPALNTLLAVAAMSMLNGFAARYGEASVAAIGLASRLAMLAVLPLYGLCIGAQPVVGFNVGAGNWTRVAQAVRTMVAVALTFAGVYAGWVVWQARTIIGWFTHESATIEIGSRAILLFHCALPVLAVQQVCLLFMQAKGDAIWATLVAVLRHGVFLMPLMALLQHAYGHDGLLFSVAAADMAAGLIAIVILYSEMRQIDKASHV</sequence>
<reference evidence="11 12" key="1">
    <citation type="submission" date="2024-01" db="EMBL/GenBank/DDBJ databases">
        <title>The diversity of rhizobia nodulating Mimosa spp. in eleven states of Brazil covering several biomes is determined by host plant, location, and edaphic factors.</title>
        <authorList>
            <person name="Rouws L."/>
            <person name="Barauna A."/>
            <person name="Beukes C."/>
            <person name="De Faria S.M."/>
            <person name="Gross E."/>
            <person name="Dos Reis Junior F.B."/>
            <person name="Simon M."/>
            <person name="Maluk M."/>
            <person name="Odee D.W."/>
            <person name="Kenicer G."/>
            <person name="Young J.P.W."/>
            <person name="Reis V.M."/>
            <person name="Zilli J."/>
            <person name="James E.K."/>
        </authorList>
    </citation>
    <scope>NUCLEOTIDE SEQUENCE [LARGE SCALE GENOMIC DNA]</scope>
    <source>
        <strain evidence="11 12">JPY167</strain>
    </source>
</reference>
<evidence type="ECO:0000256" key="9">
    <source>
        <dbReference type="ARBA" id="ARBA00023251"/>
    </source>
</evidence>
<dbReference type="InterPro" id="IPR045070">
    <property type="entry name" value="MATE_MepA-like"/>
</dbReference>
<keyword evidence="9" id="KW-0046">Antibiotic resistance</keyword>
<feature type="transmembrane region" description="Helical" evidence="10">
    <location>
        <begin position="19"/>
        <end position="43"/>
    </location>
</feature>
<feature type="transmembrane region" description="Helical" evidence="10">
    <location>
        <begin position="290"/>
        <end position="311"/>
    </location>
</feature>
<dbReference type="Proteomes" id="UP001489897">
    <property type="component" value="Unassembled WGS sequence"/>
</dbReference>
<dbReference type="InterPro" id="IPR002528">
    <property type="entry name" value="MATE_fam"/>
</dbReference>
<dbReference type="Pfam" id="PF01554">
    <property type="entry name" value="MatE"/>
    <property type="match status" value="2"/>
</dbReference>
<feature type="transmembrane region" description="Helical" evidence="10">
    <location>
        <begin position="323"/>
        <end position="343"/>
    </location>
</feature>
<evidence type="ECO:0000256" key="2">
    <source>
        <dbReference type="ARBA" id="ARBA00008417"/>
    </source>
</evidence>
<feature type="transmembrane region" description="Helical" evidence="10">
    <location>
        <begin position="184"/>
        <end position="208"/>
    </location>
</feature>
<dbReference type="PANTHER" id="PTHR43823">
    <property type="entry name" value="SPORULATION PROTEIN YKVU"/>
    <property type="match status" value="1"/>
</dbReference>
<evidence type="ECO:0000256" key="10">
    <source>
        <dbReference type="SAM" id="Phobius"/>
    </source>
</evidence>
<evidence type="ECO:0000256" key="8">
    <source>
        <dbReference type="ARBA" id="ARBA00023136"/>
    </source>
</evidence>
<evidence type="ECO:0000313" key="12">
    <source>
        <dbReference type="Proteomes" id="UP001489897"/>
    </source>
</evidence>
<keyword evidence="8 10" id="KW-0472">Membrane</keyword>
<evidence type="ECO:0000256" key="5">
    <source>
        <dbReference type="ARBA" id="ARBA00022475"/>
    </source>
</evidence>
<keyword evidence="5" id="KW-1003">Cell membrane</keyword>
<feature type="transmembrane region" description="Helical" evidence="10">
    <location>
        <begin position="421"/>
        <end position="441"/>
    </location>
</feature>
<dbReference type="PIRSF" id="PIRSF006603">
    <property type="entry name" value="DinF"/>
    <property type="match status" value="1"/>
</dbReference>
<evidence type="ECO:0000256" key="7">
    <source>
        <dbReference type="ARBA" id="ARBA00022989"/>
    </source>
</evidence>
<gene>
    <name evidence="11" type="ORF">VSR73_37405</name>
</gene>
<evidence type="ECO:0000256" key="6">
    <source>
        <dbReference type="ARBA" id="ARBA00022692"/>
    </source>
</evidence>
<evidence type="ECO:0000313" key="11">
    <source>
        <dbReference type="EMBL" id="MEM5426621.1"/>
    </source>
</evidence>
<evidence type="ECO:0000256" key="1">
    <source>
        <dbReference type="ARBA" id="ARBA00004429"/>
    </source>
</evidence>
<feature type="transmembrane region" description="Helical" evidence="10">
    <location>
        <begin position="251"/>
        <end position="270"/>
    </location>
</feature>
<dbReference type="PANTHER" id="PTHR43823:SF3">
    <property type="entry name" value="MULTIDRUG EXPORT PROTEIN MEPA"/>
    <property type="match status" value="1"/>
</dbReference>
<dbReference type="CDD" id="cd13143">
    <property type="entry name" value="MATE_MepA_like"/>
    <property type="match status" value="1"/>
</dbReference>
<protein>
    <recommendedName>
        <fullName evidence="3">Multidrug export protein MepA</fullName>
    </recommendedName>
</protein>
<dbReference type="NCBIfam" id="TIGR00797">
    <property type="entry name" value="matE"/>
    <property type="match status" value="1"/>
</dbReference>